<dbReference type="AlphaFoldDB" id="A0A0E9VAU7"/>
<evidence type="ECO:0000313" key="1">
    <source>
        <dbReference type="EMBL" id="JAH75177.1"/>
    </source>
</evidence>
<accession>A0A0E9VAU7</accession>
<organism evidence="1">
    <name type="scientific">Anguilla anguilla</name>
    <name type="common">European freshwater eel</name>
    <name type="synonym">Muraena anguilla</name>
    <dbReference type="NCBI Taxonomy" id="7936"/>
    <lineage>
        <taxon>Eukaryota</taxon>
        <taxon>Metazoa</taxon>
        <taxon>Chordata</taxon>
        <taxon>Craniata</taxon>
        <taxon>Vertebrata</taxon>
        <taxon>Euteleostomi</taxon>
        <taxon>Actinopterygii</taxon>
        <taxon>Neopterygii</taxon>
        <taxon>Teleostei</taxon>
        <taxon>Anguilliformes</taxon>
        <taxon>Anguillidae</taxon>
        <taxon>Anguilla</taxon>
    </lineage>
</organism>
<reference evidence="1" key="1">
    <citation type="submission" date="2014-11" db="EMBL/GenBank/DDBJ databases">
        <authorList>
            <person name="Amaro Gonzalez C."/>
        </authorList>
    </citation>
    <scope>NUCLEOTIDE SEQUENCE</scope>
</reference>
<dbReference type="EMBL" id="GBXM01033400">
    <property type="protein sequence ID" value="JAH75177.1"/>
    <property type="molecule type" value="Transcribed_RNA"/>
</dbReference>
<reference evidence="1" key="2">
    <citation type="journal article" date="2015" name="Fish Shellfish Immunol.">
        <title>Early steps in the European eel (Anguilla anguilla)-Vibrio vulnificus interaction in the gills: Role of the RtxA13 toxin.</title>
        <authorList>
            <person name="Callol A."/>
            <person name="Pajuelo D."/>
            <person name="Ebbesson L."/>
            <person name="Teles M."/>
            <person name="MacKenzie S."/>
            <person name="Amaro C."/>
        </authorList>
    </citation>
    <scope>NUCLEOTIDE SEQUENCE</scope>
</reference>
<sequence>MRPCVTGRALEMLGCSTITSPGVTRILRSPRLKNNQSQLCERKISLHVLNARIFRAGS</sequence>
<protein>
    <submittedName>
        <fullName evidence="1">Uncharacterized protein</fullName>
    </submittedName>
</protein>
<name>A0A0E9VAU7_ANGAN</name>
<proteinExistence type="predicted"/>